<dbReference type="Gene3D" id="1.50.40.10">
    <property type="entry name" value="Mitochondrial carrier domain"/>
    <property type="match status" value="2"/>
</dbReference>
<organism evidence="12 13">
    <name type="scientific">Homarus americanus</name>
    <name type="common">American lobster</name>
    <dbReference type="NCBI Taxonomy" id="6706"/>
    <lineage>
        <taxon>Eukaryota</taxon>
        <taxon>Metazoa</taxon>
        <taxon>Ecdysozoa</taxon>
        <taxon>Arthropoda</taxon>
        <taxon>Crustacea</taxon>
        <taxon>Multicrustacea</taxon>
        <taxon>Malacostraca</taxon>
        <taxon>Eumalacostraca</taxon>
        <taxon>Eucarida</taxon>
        <taxon>Decapoda</taxon>
        <taxon>Pleocyemata</taxon>
        <taxon>Astacidea</taxon>
        <taxon>Nephropoidea</taxon>
        <taxon>Nephropidae</taxon>
        <taxon>Homarus</taxon>
    </lineage>
</organism>
<feature type="repeat" description="Solcar" evidence="9">
    <location>
        <begin position="187"/>
        <end position="273"/>
    </location>
</feature>
<dbReference type="PANTHER" id="PTHR45624:SF4">
    <property type="entry name" value="CONGESTED-LIKE TRACHEA PROTEIN-RELATED"/>
    <property type="match status" value="1"/>
</dbReference>
<evidence type="ECO:0000256" key="9">
    <source>
        <dbReference type="PROSITE-ProRule" id="PRU00282"/>
    </source>
</evidence>
<proteinExistence type="inferred from homology"/>
<dbReference type="GO" id="GO:1990544">
    <property type="term" value="P:mitochondrial ATP transmembrane transport"/>
    <property type="evidence" value="ECO:0007669"/>
    <property type="project" value="InterPro"/>
</dbReference>
<dbReference type="AlphaFoldDB" id="A0A8J5JPW6"/>
<keyword evidence="6 11" id="KW-1133">Transmembrane helix</keyword>
<dbReference type="Proteomes" id="UP000747542">
    <property type="component" value="Unassembled WGS sequence"/>
</dbReference>
<dbReference type="EMBL" id="JAHLQT010031643">
    <property type="protein sequence ID" value="KAG7160121.1"/>
    <property type="molecule type" value="Genomic_DNA"/>
</dbReference>
<dbReference type="SUPFAM" id="SSF103506">
    <property type="entry name" value="Mitochondrial carrier"/>
    <property type="match status" value="1"/>
</dbReference>
<reference evidence="12" key="1">
    <citation type="journal article" date="2021" name="Sci. Adv.">
        <title>The American lobster genome reveals insights on longevity, neural, and immune adaptations.</title>
        <authorList>
            <person name="Polinski J.M."/>
            <person name="Zimin A.V."/>
            <person name="Clark K.F."/>
            <person name="Kohn A.B."/>
            <person name="Sadowski N."/>
            <person name="Timp W."/>
            <person name="Ptitsyn A."/>
            <person name="Khanna P."/>
            <person name="Romanova D.Y."/>
            <person name="Williams P."/>
            <person name="Greenwood S.J."/>
            <person name="Moroz L.L."/>
            <person name="Walt D.R."/>
            <person name="Bodnar A.G."/>
        </authorList>
    </citation>
    <scope>NUCLEOTIDE SEQUENCE</scope>
    <source>
        <strain evidence="12">GMGI-L3</strain>
    </source>
</reference>
<protein>
    <submittedName>
        <fullName evidence="12">Mitochondrial carnitine/acylcarnitine carrier protein-like</fullName>
    </submittedName>
</protein>
<dbReference type="InterPro" id="IPR002113">
    <property type="entry name" value="ADT_euk_type"/>
</dbReference>
<evidence type="ECO:0000256" key="3">
    <source>
        <dbReference type="ARBA" id="ARBA00022448"/>
    </source>
</evidence>
<evidence type="ECO:0000256" key="8">
    <source>
        <dbReference type="ARBA" id="ARBA00023136"/>
    </source>
</evidence>
<dbReference type="GO" id="GO:0006839">
    <property type="term" value="P:mitochondrial transport"/>
    <property type="evidence" value="ECO:0007669"/>
    <property type="project" value="TreeGrafter"/>
</dbReference>
<keyword evidence="13" id="KW-1185">Reference proteome</keyword>
<evidence type="ECO:0000256" key="7">
    <source>
        <dbReference type="ARBA" id="ARBA00023128"/>
    </source>
</evidence>
<feature type="transmembrane region" description="Helical" evidence="11">
    <location>
        <begin position="73"/>
        <end position="94"/>
    </location>
</feature>
<keyword evidence="7" id="KW-0496">Mitochondrion</keyword>
<sequence length="281" mass="30156">MPEKPPSAIKDFLAGGFGGACTVVVGHPLDTIKVRLQTQPIPEPGKKALYSGTWDCALKTIRNEGFFGLYKGMAAPLIGVTPMFAICFLGFGIGKKLQQTSPDQKLTAVQLFNAGMLSGVQAAGTGPTLYKGPIDVVKVLYREGGIRSIYKGTCATLLRDVPASGMYFMTYEWLKRALAPEGKEGELSPLRTIVAGGFAGMFNWLVAIGPDVLKSRLQTAPEGKYPNGIRSVFMDIIRTEGPRALFKGAAPVMIRAFPANAACFLGYEVAIKFLNIIAPNM</sequence>
<dbReference type="PRINTS" id="PR00927">
    <property type="entry name" value="ADPTRNSLCASE"/>
</dbReference>
<dbReference type="PANTHER" id="PTHR45624">
    <property type="entry name" value="MITOCHONDRIAL BASIC AMINO ACIDS TRANSPORTER-RELATED"/>
    <property type="match status" value="1"/>
</dbReference>
<evidence type="ECO:0000256" key="11">
    <source>
        <dbReference type="SAM" id="Phobius"/>
    </source>
</evidence>
<comment type="subcellular location">
    <subcellularLocation>
        <location evidence="1">Mitochondrion membrane</location>
        <topology evidence="1">Multi-pass membrane protein</topology>
    </subcellularLocation>
</comment>
<feature type="repeat" description="Solcar" evidence="9">
    <location>
        <begin position="102"/>
        <end position="177"/>
    </location>
</feature>
<dbReference type="InterPro" id="IPR050567">
    <property type="entry name" value="Mitochondrial_Carrier"/>
</dbReference>
<dbReference type="GO" id="GO:0005471">
    <property type="term" value="F:ATP:ADP antiporter activity"/>
    <property type="evidence" value="ECO:0007669"/>
    <property type="project" value="InterPro"/>
</dbReference>
<evidence type="ECO:0000313" key="13">
    <source>
        <dbReference type="Proteomes" id="UP000747542"/>
    </source>
</evidence>
<name>A0A8J5JPW6_HOMAM</name>
<dbReference type="PROSITE" id="PS50920">
    <property type="entry name" value="SOLCAR"/>
    <property type="match status" value="3"/>
</dbReference>
<dbReference type="InterPro" id="IPR023395">
    <property type="entry name" value="MCP_dom_sf"/>
</dbReference>
<dbReference type="GO" id="GO:0005743">
    <property type="term" value="C:mitochondrial inner membrane"/>
    <property type="evidence" value="ECO:0007669"/>
    <property type="project" value="InterPro"/>
</dbReference>
<evidence type="ECO:0000313" key="12">
    <source>
        <dbReference type="EMBL" id="KAG7160121.1"/>
    </source>
</evidence>
<accession>A0A8J5JPW6</accession>
<dbReference type="GO" id="GO:0140021">
    <property type="term" value="P:mitochondrial ADP transmembrane transport"/>
    <property type="evidence" value="ECO:0007669"/>
    <property type="project" value="InterPro"/>
</dbReference>
<keyword evidence="4 9" id="KW-0812">Transmembrane</keyword>
<keyword evidence="5" id="KW-0677">Repeat</keyword>
<evidence type="ECO:0000256" key="2">
    <source>
        <dbReference type="ARBA" id="ARBA00006375"/>
    </source>
</evidence>
<keyword evidence="8 9" id="KW-0472">Membrane</keyword>
<dbReference type="GO" id="GO:0015227">
    <property type="term" value="F:O-acyl-L-carnitine transmembrane transporter activity"/>
    <property type="evidence" value="ECO:0007669"/>
    <property type="project" value="TreeGrafter"/>
</dbReference>
<gene>
    <name evidence="12" type="primary">Slc25a20-L</name>
    <name evidence="12" type="ORF">Hamer_G012661</name>
</gene>
<feature type="repeat" description="Solcar" evidence="9">
    <location>
        <begin position="6"/>
        <end position="97"/>
    </location>
</feature>
<evidence type="ECO:0000256" key="10">
    <source>
        <dbReference type="RuleBase" id="RU000488"/>
    </source>
</evidence>
<dbReference type="Pfam" id="PF00153">
    <property type="entry name" value="Mito_carr"/>
    <property type="match status" value="3"/>
</dbReference>
<comment type="similarity">
    <text evidence="2 10">Belongs to the mitochondrial carrier (TC 2.A.29) family.</text>
</comment>
<evidence type="ECO:0000256" key="5">
    <source>
        <dbReference type="ARBA" id="ARBA00022737"/>
    </source>
</evidence>
<evidence type="ECO:0000256" key="1">
    <source>
        <dbReference type="ARBA" id="ARBA00004225"/>
    </source>
</evidence>
<evidence type="ECO:0000256" key="4">
    <source>
        <dbReference type="ARBA" id="ARBA00022692"/>
    </source>
</evidence>
<evidence type="ECO:0000256" key="6">
    <source>
        <dbReference type="ARBA" id="ARBA00022989"/>
    </source>
</evidence>
<dbReference type="GO" id="GO:1902603">
    <property type="term" value="P:carnitine transmembrane transport"/>
    <property type="evidence" value="ECO:0007669"/>
    <property type="project" value="TreeGrafter"/>
</dbReference>
<dbReference type="InterPro" id="IPR018108">
    <property type="entry name" value="MCP_transmembrane"/>
</dbReference>
<comment type="caution">
    <text evidence="12">The sequence shown here is derived from an EMBL/GenBank/DDBJ whole genome shotgun (WGS) entry which is preliminary data.</text>
</comment>
<keyword evidence="3 10" id="KW-0813">Transport</keyword>